<organism evidence="2 3">
    <name type="scientific">Mesorhabditis spiculigera</name>
    <dbReference type="NCBI Taxonomy" id="96644"/>
    <lineage>
        <taxon>Eukaryota</taxon>
        <taxon>Metazoa</taxon>
        <taxon>Ecdysozoa</taxon>
        <taxon>Nematoda</taxon>
        <taxon>Chromadorea</taxon>
        <taxon>Rhabditida</taxon>
        <taxon>Rhabditina</taxon>
        <taxon>Rhabditomorpha</taxon>
        <taxon>Rhabditoidea</taxon>
        <taxon>Rhabditidae</taxon>
        <taxon>Mesorhabditinae</taxon>
        <taxon>Mesorhabditis</taxon>
    </lineage>
</organism>
<feature type="region of interest" description="Disordered" evidence="1">
    <location>
        <begin position="95"/>
        <end position="114"/>
    </location>
</feature>
<reference evidence="2" key="1">
    <citation type="submission" date="2023-06" db="EMBL/GenBank/DDBJ databases">
        <authorList>
            <person name="Delattre M."/>
        </authorList>
    </citation>
    <scope>NUCLEOTIDE SEQUENCE</scope>
    <source>
        <strain evidence="2">AF72</strain>
    </source>
</reference>
<feature type="compositionally biased region" description="Polar residues" evidence="1">
    <location>
        <begin position="102"/>
        <end position="114"/>
    </location>
</feature>
<evidence type="ECO:0000313" key="3">
    <source>
        <dbReference type="Proteomes" id="UP001177023"/>
    </source>
</evidence>
<name>A0AA36FVX7_9BILA</name>
<evidence type="ECO:0000256" key="1">
    <source>
        <dbReference type="SAM" id="MobiDB-lite"/>
    </source>
</evidence>
<dbReference type="AlphaFoldDB" id="A0AA36FVX7"/>
<protein>
    <submittedName>
        <fullName evidence="2">Uncharacterized protein</fullName>
    </submittedName>
</protein>
<gene>
    <name evidence="2" type="ORF">MSPICULIGERA_LOCUS5497</name>
</gene>
<dbReference type="EMBL" id="CATQJA010001355">
    <property type="protein sequence ID" value="CAJ0566917.1"/>
    <property type="molecule type" value="Genomic_DNA"/>
</dbReference>
<accession>A0AA36FVX7</accession>
<evidence type="ECO:0000313" key="2">
    <source>
        <dbReference type="EMBL" id="CAJ0566917.1"/>
    </source>
</evidence>
<keyword evidence="3" id="KW-1185">Reference proteome</keyword>
<feature type="non-terminal residue" evidence="2">
    <location>
        <position position="114"/>
    </location>
</feature>
<sequence length="114" mass="13055">MESKLLLESIANAAKIVIEGDHQQRSYLDRFKKPKYGPRRALGDMIENCQTNSEADERLDVNFSSLTRTRISSFVNRYDRIQISENKQISRAINLRGPNYPRTPTNVANATARL</sequence>
<proteinExistence type="predicted"/>
<comment type="caution">
    <text evidence="2">The sequence shown here is derived from an EMBL/GenBank/DDBJ whole genome shotgun (WGS) entry which is preliminary data.</text>
</comment>
<dbReference type="Proteomes" id="UP001177023">
    <property type="component" value="Unassembled WGS sequence"/>
</dbReference>